<comment type="function">
    <text evidence="9">The RuvA-RuvB-RuvC complex processes Holliday junction (HJ) DNA during genetic recombination and DNA repair, while the RuvA-RuvB complex plays an important role in the rescue of blocked DNA replication forks via replication fork reversal (RFR). RuvA specifically binds to HJ cruciform DNA, conferring on it an open structure. The RuvB hexamer acts as an ATP-dependent pump, pulling dsDNA into and through the RuvAB complex. RuvB forms 2 homohexamers on either side of HJ DNA bound by 1 or 2 RuvA tetramers; 4 subunits per hexamer contact DNA at a time. Coordinated motions by a converter formed by DNA-disengaged RuvB subunits stimulates ATP hydrolysis and nucleotide exchange. Immobilization of the converter enables RuvB to convert the ATP-contained energy into a lever motion, pulling 2 nucleotides of DNA out of the RuvA tetramer per ATP hydrolyzed, thus driving DNA branch migration. The RuvB motors rotate together with the DNA substrate, which together with the progressing nucleotide cycle form the mechanistic basis for DNA recombination by continuous HJ branch migration. Branch migration allows RuvC to scan DNA until it finds its consensus sequence, where it cleaves and resolves cruciform DNA.</text>
</comment>
<dbReference type="Pfam" id="PF05491">
    <property type="entry name" value="WHD_RuvB"/>
    <property type="match status" value="1"/>
</dbReference>
<dbReference type="GO" id="GO:0048476">
    <property type="term" value="C:Holliday junction resolvase complex"/>
    <property type="evidence" value="ECO:0007669"/>
    <property type="project" value="UniProtKB-UniRule"/>
</dbReference>
<comment type="subcellular location">
    <subcellularLocation>
        <location evidence="9">Cytoplasm</location>
    </subcellularLocation>
</comment>
<dbReference type="InterPro" id="IPR036388">
    <property type="entry name" value="WH-like_DNA-bd_sf"/>
</dbReference>
<reference evidence="11 12" key="1">
    <citation type="journal article" date="2011" name="PLoS Pathog.">
        <title>Dynamic evolution of pathogenicity revealed by sequencing and comparative genomics of 19 Pseudomonas syringae isolates.</title>
        <authorList>
            <person name="Baltrus D.A."/>
            <person name="Nishimura M.T."/>
            <person name="Romanchuk A."/>
            <person name="Chang J.H."/>
            <person name="Mukhtar M.S."/>
            <person name="Cherkis K."/>
            <person name="Roach J."/>
            <person name="Grant S.R."/>
            <person name="Jones C.D."/>
            <person name="Dangl J.L."/>
        </authorList>
    </citation>
    <scope>NUCLEOTIDE SEQUENCE [LARGE SCALE GENOMIC DNA]</scope>
    <source>
        <strain evidence="11 12">M301315</strain>
    </source>
</reference>
<feature type="binding site" evidence="9">
    <location>
        <position position="65"/>
    </location>
    <ligand>
        <name>Mg(2+)</name>
        <dbReference type="ChEBI" id="CHEBI:18420"/>
    </ligand>
</feature>
<dbReference type="PANTHER" id="PTHR42848:SF1">
    <property type="entry name" value="HOLLIDAY JUNCTION BRANCH MIGRATION COMPLEX SUBUNIT RUVB"/>
    <property type="match status" value="1"/>
</dbReference>
<keyword evidence="7 9" id="KW-0233">DNA recombination</keyword>
<dbReference type="EC" id="3.6.4.-" evidence="9"/>
<feature type="binding site" evidence="9">
    <location>
        <position position="64"/>
    </location>
    <ligand>
        <name>ATP</name>
        <dbReference type="ChEBI" id="CHEBI:30616"/>
    </ligand>
</feature>
<dbReference type="GO" id="GO:0006310">
    <property type="term" value="P:DNA recombination"/>
    <property type="evidence" value="ECO:0007669"/>
    <property type="project" value="UniProtKB-UniRule"/>
</dbReference>
<dbReference type="Gene3D" id="3.40.50.300">
    <property type="entry name" value="P-loop containing nucleotide triphosphate hydrolases"/>
    <property type="match status" value="1"/>
</dbReference>
<dbReference type="InterPro" id="IPR008823">
    <property type="entry name" value="RuvB_wg_C"/>
</dbReference>
<keyword evidence="8 9" id="KW-0234">DNA repair</keyword>
<evidence type="ECO:0000313" key="11">
    <source>
        <dbReference type="EMBL" id="AXH60148.1"/>
    </source>
</evidence>
<name>A0AAD0PWN4_PSEAV</name>
<dbReference type="GeneID" id="39473757"/>
<dbReference type="InterPro" id="IPR008824">
    <property type="entry name" value="RuvB-like_N"/>
</dbReference>
<evidence type="ECO:0000256" key="2">
    <source>
        <dbReference type="ARBA" id="ARBA00022741"/>
    </source>
</evidence>
<dbReference type="Proteomes" id="UP000006426">
    <property type="component" value="Plasmid pmppla107"/>
</dbReference>
<keyword evidence="11" id="KW-0614">Plasmid</keyword>
<dbReference type="InterPro" id="IPR004605">
    <property type="entry name" value="DNA_helicase_Holl-junc_RuvB"/>
</dbReference>
<dbReference type="RefSeq" id="WP_005742753.1">
    <property type="nucleotide sequence ID" value="NZ_CP031226.1"/>
</dbReference>
<dbReference type="Gene3D" id="1.10.10.10">
    <property type="entry name" value="Winged helix-like DNA-binding domain superfamily/Winged helix DNA-binding domain"/>
    <property type="match status" value="1"/>
</dbReference>
<dbReference type="NCBIfam" id="TIGR00635">
    <property type="entry name" value="ruvB"/>
    <property type="match status" value="1"/>
</dbReference>
<proteinExistence type="inferred from homology"/>
<protein>
    <recommendedName>
        <fullName evidence="9">Holliday junction branch migration complex subunit RuvB</fullName>
        <ecNumber evidence="9">3.6.4.-</ecNumber>
    </recommendedName>
</protein>
<evidence type="ECO:0000256" key="1">
    <source>
        <dbReference type="ARBA" id="ARBA00022490"/>
    </source>
</evidence>
<keyword evidence="3 9" id="KW-0227">DNA damage</keyword>
<evidence type="ECO:0000256" key="3">
    <source>
        <dbReference type="ARBA" id="ARBA00022763"/>
    </source>
</evidence>
<dbReference type="InterPro" id="IPR041445">
    <property type="entry name" value="AAA_lid_4"/>
</dbReference>
<comment type="similarity">
    <text evidence="9">Belongs to the RuvB family.</text>
</comment>
<dbReference type="GO" id="GO:0005524">
    <property type="term" value="F:ATP binding"/>
    <property type="evidence" value="ECO:0007669"/>
    <property type="project" value="UniProtKB-UniRule"/>
</dbReference>
<dbReference type="Gene3D" id="1.10.8.60">
    <property type="match status" value="1"/>
</dbReference>
<dbReference type="GO" id="GO:0009378">
    <property type="term" value="F:four-way junction helicase activity"/>
    <property type="evidence" value="ECO:0007669"/>
    <property type="project" value="InterPro"/>
</dbReference>
<feature type="binding site" evidence="9">
    <location>
        <position position="214"/>
    </location>
    <ligand>
        <name>ATP</name>
        <dbReference type="ChEBI" id="CHEBI:30616"/>
    </ligand>
</feature>
<feature type="binding site" evidence="9">
    <location>
        <position position="20"/>
    </location>
    <ligand>
        <name>ATP</name>
        <dbReference type="ChEBI" id="CHEBI:30616"/>
    </ligand>
</feature>
<feature type="binding site" evidence="9">
    <location>
        <position position="167"/>
    </location>
    <ligand>
        <name>ATP</name>
        <dbReference type="ChEBI" id="CHEBI:30616"/>
    </ligand>
</feature>
<evidence type="ECO:0000256" key="7">
    <source>
        <dbReference type="ARBA" id="ARBA00023172"/>
    </source>
</evidence>
<feature type="binding site" evidence="9">
    <location>
        <position position="307"/>
    </location>
    <ligand>
        <name>DNA</name>
        <dbReference type="ChEBI" id="CHEBI:16991"/>
    </ligand>
</feature>
<dbReference type="CDD" id="cd00009">
    <property type="entry name" value="AAA"/>
    <property type="match status" value="1"/>
</dbReference>
<feature type="binding site" evidence="9">
    <location>
        <position position="19"/>
    </location>
    <ligand>
        <name>ATP</name>
        <dbReference type="ChEBI" id="CHEBI:30616"/>
    </ligand>
</feature>
<comment type="subunit">
    <text evidence="9">Homohexamer. Forms an RuvA(8)-RuvB(12)-Holliday junction (HJ) complex. HJ DNA is sandwiched between 2 RuvA tetramers; dsDNA enters through RuvA and exits via RuvB. An RuvB hexamer assembles on each DNA strand where it exits the tetramer. Each RuvB hexamer is contacted by two RuvA subunits (via domain III) on 2 adjacent RuvB subunits; this complex drives branch migration. In the full resolvosome a probable DNA-RuvA(4)-RuvB(12)-RuvC(2) complex forms which resolves the HJ.</text>
</comment>
<keyword evidence="2 9" id="KW-0547">Nucleotide-binding</keyword>
<dbReference type="PANTHER" id="PTHR42848">
    <property type="match status" value="1"/>
</dbReference>
<evidence type="ECO:0000256" key="6">
    <source>
        <dbReference type="ARBA" id="ARBA00023125"/>
    </source>
</evidence>
<feature type="region of interest" description="Head domain (RuvB-H)" evidence="9">
    <location>
        <begin position="252"/>
        <end position="330"/>
    </location>
</feature>
<dbReference type="InterPro" id="IPR027417">
    <property type="entry name" value="P-loop_NTPase"/>
</dbReference>
<keyword evidence="6 9" id="KW-0238">DNA-binding</keyword>
<sequence>MPDLSSTDLEAPIASDKALRPRRLAQFQGQPHLIDQLDIFLSAARLRGEMIDHCLLYGPPGLGKTTLAGIIAEEMDHEFLTSSGPLLQKPADVVSLLIQPTAPTVIFIDEIHRMPTQVEELLYSAMEDQHVDILTDDRRSIRLHLEPFTLIGATTRQGSLSAPLRDRFGIHLRLNLYGLPQLGQVVLSAAQQLGLPLKESQALIIASRSRGTPRIALKNLRRIRDYFQARGEGTGVDDTTIAEALNFMGLDENGLNQADRDYINALINTFSGRPVGLSSLAAALGEDVGTLEDSIEPYLIQEGYVSRTSKGRVAMPKAYKAFPPQLNLVS</sequence>
<feature type="binding site" evidence="9">
    <location>
        <position position="65"/>
    </location>
    <ligand>
        <name>ATP</name>
        <dbReference type="ChEBI" id="CHEBI:30616"/>
    </ligand>
</feature>
<feature type="binding site" evidence="9">
    <location>
        <position position="66"/>
    </location>
    <ligand>
        <name>ATP</name>
        <dbReference type="ChEBI" id="CHEBI:30616"/>
    </ligand>
</feature>
<dbReference type="HAMAP" id="MF_00016">
    <property type="entry name" value="DNA_HJ_migration_RuvB"/>
    <property type="match status" value="1"/>
</dbReference>
<evidence type="ECO:0000256" key="4">
    <source>
        <dbReference type="ARBA" id="ARBA00022801"/>
    </source>
</evidence>
<feature type="binding site" evidence="9">
    <location>
        <position position="61"/>
    </location>
    <ligand>
        <name>ATP</name>
        <dbReference type="ChEBI" id="CHEBI:30616"/>
    </ligand>
</feature>
<dbReference type="SUPFAM" id="SSF52540">
    <property type="entry name" value="P-loop containing nucleoside triphosphate hydrolases"/>
    <property type="match status" value="1"/>
</dbReference>
<geneLocation type="plasmid" evidence="12">
    <name>pmppla107</name>
</geneLocation>
<dbReference type="Pfam" id="PF17864">
    <property type="entry name" value="AAA_lid_4"/>
    <property type="match status" value="1"/>
</dbReference>
<dbReference type="GO" id="GO:0016787">
    <property type="term" value="F:hydrolase activity"/>
    <property type="evidence" value="ECO:0007669"/>
    <property type="project" value="UniProtKB-KW"/>
</dbReference>
<evidence type="ECO:0000256" key="8">
    <source>
        <dbReference type="ARBA" id="ARBA00023204"/>
    </source>
</evidence>
<comment type="domain">
    <text evidence="9">Has 3 domains, the large (RuvB-L) and small ATPase (RuvB-S) domains and the C-terminal head (RuvB-H) domain. The head domain binds DNA, while the ATPase domains jointly bind ATP, ADP or are empty depending on the state of the subunit in the translocation cycle. During a single DNA translocation step the structure of each domain remains the same, but their relative positions change.</text>
</comment>
<dbReference type="SMART" id="SM00382">
    <property type="entry name" value="AAA"/>
    <property type="match status" value="1"/>
</dbReference>
<evidence type="ECO:0000256" key="9">
    <source>
        <dbReference type="HAMAP-Rule" id="MF_00016"/>
    </source>
</evidence>
<keyword evidence="5 9" id="KW-0067">ATP-binding</keyword>
<dbReference type="InterPro" id="IPR036390">
    <property type="entry name" value="WH_DNA-bd_sf"/>
</dbReference>
<keyword evidence="11" id="KW-0347">Helicase</keyword>
<comment type="caution">
    <text evidence="9">Lacks conserved residue(s) required for the propagation of feature annotation.</text>
</comment>
<keyword evidence="4 9" id="KW-0378">Hydrolase</keyword>
<dbReference type="SUPFAM" id="SSF46785">
    <property type="entry name" value="Winged helix' DNA-binding domain"/>
    <property type="match status" value="1"/>
</dbReference>
<accession>A0AAD0PWN4</accession>
<dbReference type="Pfam" id="PF05496">
    <property type="entry name" value="RuvB_N"/>
    <property type="match status" value="1"/>
</dbReference>
<gene>
    <name evidence="9" type="primary">ruvB</name>
    <name evidence="11" type="ORF">PLA107_033725</name>
</gene>
<evidence type="ECO:0000256" key="5">
    <source>
        <dbReference type="ARBA" id="ARBA00022840"/>
    </source>
</evidence>
<evidence type="ECO:0000313" key="12">
    <source>
        <dbReference type="Proteomes" id="UP000006426"/>
    </source>
</evidence>
<dbReference type="AlphaFoldDB" id="A0AAD0PWN4"/>
<dbReference type="NCBIfam" id="NF000868">
    <property type="entry name" value="PRK00080.1"/>
    <property type="match status" value="1"/>
</dbReference>
<organism evidence="11 12">
    <name type="scientific">Pseudomonas amygdali pv. lachrymans str. M301315</name>
    <dbReference type="NCBI Taxonomy" id="629260"/>
    <lineage>
        <taxon>Bacteria</taxon>
        <taxon>Pseudomonadati</taxon>
        <taxon>Pseudomonadota</taxon>
        <taxon>Gammaproteobacteria</taxon>
        <taxon>Pseudomonadales</taxon>
        <taxon>Pseudomonadaceae</taxon>
        <taxon>Pseudomonas</taxon>
        <taxon>Pseudomonas amygdali</taxon>
    </lineage>
</organism>
<feature type="domain" description="AAA+ ATPase" evidence="10">
    <location>
        <begin position="50"/>
        <end position="178"/>
    </location>
</feature>
<dbReference type="InterPro" id="IPR003593">
    <property type="entry name" value="AAA+_ATPase"/>
</dbReference>
<evidence type="ECO:0000259" key="10">
    <source>
        <dbReference type="SMART" id="SM00382"/>
    </source>
</evidence>
<feature type="binding site" evidence="9">
    <location>
        <position position="177"/>
    </location>
    <ligand>
        <name>ATP</name>
        <dbReference type="ChEBI" id="CHEBI:30616"/>
    </ligand>
</feature>
<dbReference type="EMBL" id="CP031226">
    <property type="protein sequence ID" value="AXH60148.1"/>
    <property type="molecule type" value="Genomic_DNA"/>
</dbReference>
<dbReference type="GO" id="GO:0006281">
    <property type="term" value="P:DNA repair"/>
    <property type="evidence" value="ECO:0007669"/>
    <property type="project" value="UniProtKB-UniRule"/>
</dbReference>
<dbReference type="GO" id="GO:0000400">
    <property type="term" value="F:four-way junction DNA binding"/>
    <property type="evidence" value="ECO:0007669"/>
    <property type="project" value="UniProtKB-UniRule"/>
</dbReference>
<keyword evidence="1 9" id="KW-0963">Cytoplasm</keyword>
<dbReference type="GO" id="GO:0005737">
    <property type="term" value="C:cytoplasm"/>
    <property type="evidence" value="ECO:0007669"/>
    <property type="project" value="UniProtKB-SubCell"/>
</dbReference>
<feature type="binding site" evidence="9">
    <location>
        <position position="312"/>
    </location>
    <ligand>
        <name>DNA</name>
        <dbReference type="ChEBI" id="CHEBI:16991"/>
    </ligand>
</feature>
<comment type="catalytic activity">
    <reaction evidence="9">
        <text>ATP + H2O = ADP + phosphate + H(+)</text>
        <dbReference type="Rhea" id="RHEA:13065"/>
        <dbReference type="ChEBI" id="CHEBI:15377"/>
        <dbReference type="ChEBI" id="CHEBI:15378"/>
        <dbReference type="ChEBI" id="CHEBI:30616"/>
        <dbReference type="ChEBI" id="CHEBI:43474"/>
        <dbReference type="ChEBI" id="CHEBI:456216"/>
    </reaction>
</comment>